<dbReference type="PROSITE" id="PS51096">
    <property type="entry name" value="PTS_EIIA_TYPE_4"/>
    <property type="match status" value="1"/>
</dbReference>
<dbReference type="InterPro" id="IPR004701">
    <property type="entry name" value="PTS_EIIA_man-typ"/>
</dbReference>
<evidence type="ECO:0000256" key="5">
    <source>
        <dbReference type="ARBA" id="ARBA00022683"/>
    </source>
</evidence>
<dbReference type="InterPro" id="IPR051471">
    <property type="entry name" value="Bacterial_PTS_sugar_comp"/>
</dbReference>
<feature type="domain" description="PTS EIIA type-4" evidence="6">
    <location>
        <begin position="2"/>
        <end position="121"/>
    </location>
</feature>
<dbReference type="CDD" id="cd00006">
    <property type="entry name" value="PTS_IIA_man"/>
    <property type="match status" value="1"/>
</dbReference>
<dbReference type="Pfam" id="PF03610">
    <property type="entry name" value="EIIA-man"/>
    <property type="match status" value="1"/>
</dbReference>
<evidence type="ECO:0000313" key="8">
    <source>
        <dbReference type="Proteomes" id="UP000774130"/>
    </source>
</evidence>
<evidence type="ECO:0000313" key="7">
    <source>
        <dbReference type="EMBL" id="MBV7390111.1"/>
    </source>
</evidence>
<dbReference type="PANTHER" id="PTHR33799:SF1">
    <property type="entry name" value="PTS SYSTEM MANNOSE-SPECIFIC EIIAB COMPONENT-RELATED"/>
    <property type="match status" value="1"/>
</dbReference>
<keyword evidence="2" id="KW-0813">Transport</keyword>
<dbReference type="InterPro" id="IPR033887">
    <property type="entry name" value="PTS_IIA_man"/>
</dbReference>
<evidence type="ECO:0000259" key="6">
    <source>
        <dbReference type="PROSITE" id="PS51096"/>
    </source>
</evidence>
<gene>
    <name evidence="7" type="ORF">KUA55_05415</name>
</gene>
<name>A0ABS6TB28_9ENTE</name>
<proteinExistence type="predicted"/>
<organism evidence="7 8">
    <name type="scientific">Enterococcus alishanensis</name>
    <dbReference type="NCBI Taxonomy" id="1303817"/>
    <lineage>
        <taxon>Bacteria</taxon>
        <taxon>Bacillati</taxon>
        <taxon>Bacillota</taxon>
        <taxon>Bacilli</taxon>
        <taxon>Lactobacillales</taxon>
        <taxon>Enterococcaceae</taxon>
        <taxon>Enterococcus</taxon>
    </lineage>
</organism>
<dbReference type="Proteomes" id="UP000774130">
    <property type="component" value="Unassembled WGS sequence"/>
</dbReference>
<evidence type="ECO:0000256" key="4">
    <source>
        <dbReference type="ARBA" id="ARBA00022597"/>
    </source>
</evidence>
<dbReference type="PANTHER" id="PTHR33799">
    <property type="entry name" value="PTS PERMEASE-RELATED-RELATED"/>
    <property type="match status" value="1"/>
</dbReference>
<evidence type="ECO:0000256" key="3">
    <source>
        <dbReference type="ARBA" id="ARBA00022490"/>
    </source>
</evidence>
<comment type="caution">
    <text evidence="7">The sequence shown here is derived from an EMBL/GenBank/DDBJ whole genome shotgun (WGS) entry which is preliminary data.</text>
</comment>
<reference evidence="7 8" key="1">
    <citation type="submission" date="2021-06" db="EMBL/GenBank/DDBJ databases">
        <title>Enterococcus alishanensis sp. nov., a novel lactic acid bacterium isolated from fresh coffee beans.</title>
        <authorList>
            <person name="Chen Y.-S."/>
        </authorList>
    </citation>
    <scope>NUCLEOTIDE SEQUENCE [LARGE SCALE GENOMIC DNA]</scope>
    <source>
        <strain evidence="7 8">ALS3</strain>
    </source>
</reference>
<dbReference type="RefSeq" id="WP_218325164.1">
    <property type="nucleotide sequence ID" value="NZ_JAHUZB010000002.1"/>
</dbReference>
<keyword evidence="5" id="KW-0598">Phosphotransferase system</keyword>
<keyword evidence="8" id="KW-1185">Reference proteome</keyword>
<accession>A0ABS6TB28</accession>
<keyword evidence="3" id="KW-0963">Cytoplasm</keyword>
<evidence type="ECO:0000256" key="2">
    <source>
        <dbReference type="ARBA" id="ARBA00022448"/>
    </source>
</evidence>
<keyword evidence="4 7" id="KW-0762">Sugar transport</keyword>
<protein>
    <submittedName>
        <fullName evidence="7">PTS sugar transporter subunit IIA</fullName>
    </submittedName>
</protein>
<comment type="subcellular location">
    <subcellularLocation>
        <location evidence="1">Cytoplasm</location>
    </subcellularLocation>
</comment>
<sequence>MNKNIILMSHGKMAEETLNSAKMIVGDMLDYPVVSMASQDGIEGTIEKLNQALKKYERSTEILVIVDLLGGTPGNAALLKAHEDPRISVLTGLNLAMLLESISLPPENLADNLKEIGQNSIQIPSDNKLNEDDE</sequence>
<dbReference type="EMBL" id="JAHUZB010000002">
    <property type="protein sequence ID" value="MBV7390111.1"/>
    <property type="molecule type" value="Genomic_DNA"/>
</dbReference>
<evidence type="ECO:0000256" key="1">
    <source>
        <dbReference type="ARBA" id="ARBA00004496"/>
    </source>
</evidence>